<keyword evidence="4" id="KW-1185">Reference proteome</keyword>
<dbReference type="SUPFAM" id="SSF53474">
    <property type="entry name" value="alpha/beta-Hydrolases"/>
    <property type="match status" value="1"/>
</dbReference>
<dbReference type="InterPro" id="IPR029058">
    <property type="entry name" value="AB_hydrolase_fold"/>
</dbReference>
<reference evidence="3 4" key="1">
    <citation type="submission" date="2014-06" db="EMBL/GenBank/DDBJ databases">
        <authorList>
            <person name="Urmite Genomes Urmite Genomes"/>
        </authorList>
    </citation>
    <scope>NUCLEOTIDE SEQUENCE [LARGE SCALE GENOMIC DNA]</scope>
</reference>
<feature type="signal peptide" evidence="1">
    <location>
        <begin position="1"/>
        <end position="19"/>
    </location>
</feature>
<dbReference type="Pfam" id="PF00561">
    <property type="entry name" value="Abhydrolase_1"/>
    <property type="match status" value="1"/>
</dbReference>
<evidence type="ECO:0000256" key="1">
    <source>
        <dbReference type="SAM" id="SignalP"/>
    </source>
</evidence>
<dbReference type="AlphaFoldDB" id="A0A078L3F7"/>
<feature type="chain" id="PRO_5009744202" evidence="1">
    <location>
        <begin position="20"/>
        <end position="300"/>
    </location>
</feature>
<dbReference type="RefSeq" id="WP_044011615.1">
    <property type="nucleotide sequence ID" value="NZ_CCVW01000003.1"/>
</dbReference>
<dbReference type="Gene3D" id="3.40.50.1820">
    <property type="entry name" value="alpha/beta hydrolase"/>
    <property type="match status" value="1"/>
</dbReference>
<dbReference type="InterPro" id="IPR000073">
    <property type="entry name" value="AB_hydrolase_1"/>
</dbReference>
<feature type="domain" description="AB hydrolase-1" evidence="2">
    <location>
        <begin position="100"/>
        <end position="166"/>
    </location>
</feature>
<dbReference type="GO" id="GO:0016020">
    <property type="term" value="C:membrane"/>
    <property type="evidence" value="ECO:0007669"/>
    <property type="project" value="TreeGrafter"/>
</dbReference>
<sequence>MKKLILISLLITLSAAAFSKGTLVTINNERKLFLNCQGQGSPTVLLISGYLDRGDASWETPLSGSLFSKVSQFTKVCDFDRPGTIKVRDNHFLKSRSDPVQQPVTAEDQVKDLQALVKAAKIKKPFIIVAHSAGGLSARLYAYKYPSEVSGLILIDVTNEKLLDTWTDKEIEIFNFSTEKGSKEIRSLYKNVERINFIESFKQLQQYKDQKLNLPAILLTAGKTPDANQLIKDGLWPNFATQDLAKSIMSGIYQANELVAESFVPRAKLLNVKNSGHYIQKEQPELILELIHTMVEQQRS</sequence>
<gene>
    <name evidence="3" type="ORF">BN59_02783</name>
</gene>
<organism evidence="3 4">
    <name type="scientific">Legionella massiliensis</name>
    <dbReference type="NCBI Taxonomy" id="1034943"/>
    <lineage>
        <taxon>Bacteria</taxon>
        <taxon>Pseudomonadati</taxon>
        <taxon>Pseudomonadota</taxon>
        <taxon>Gammaproteobacteria</taxon>
        <taxon>Legionellales</taxon>
        <taxon>Legionellaceae</taxon>
        <taxon>Legionella</taxon>
    </lineage>
</organism>
<dbReference type="Proteomes" id="UP000044071">
    <property type="component" value="Unassembled WGS sequence"/>
</dbReference>
<dbReference type="eggNOG" id="COG0596">
    <property type="taxonomic scope" value="Bacteria"/>
</dbReference>
<accession>A0A078L3F7</accession>
<dbReference type="EMBL" id="CCSB01000003">
    <property type="protein sequence ID" value="CDZ78473.1"/>
    <property type="molecule type" value="Genomic_DNA"/>
</dbReference>
<dbReference type="OrthoDB" id="5724113at2"/>
<evidence type="ECO:0000259" key="2">
    <source>
        <dbReference type="Pfam" id="PF00561"/>
    </source>
</evidence>
<protein>
    <submittedName>
        <fullName evidence="3">Proline-specific peptidase</fullName>
    </submittedName>
</protein>
<dbReference type="PANTHER" id="PTHR43798">
    <property type="entry name" value="MONOACYLGLYCEROL LIPASE"/>
    <property type="match status" value="1"/>
</dbReference>
<proteinExistence type="predicted"/>
<dbReference type="PANTHER" id="PTHR43798:SF33">
    <property type="entry name" value="HYDROLASE, PUTATIVE (AFU_ORTHOLOGUE AFUA_2G14860)-RELATED"/>
    <property type="match status" value="1"/>
</dbReference>
<evidence type="ECO:0000313" key="3">
    <source>
        <dbReference type="EMBL" id="CDZ78473.1"/>
    </source>
</evidence>
<evidence type="ECO:0000313" key="4">
    <source>
        <dbReference type="Proteomes" id="UP000044071"/>
    </source>
</evidence>
<dbReference type="STRING" id="1034943.BN59_02783"/>
<name>A0A078L3F7_9GAMM</name>
<keyword evidence="1" id="KW-0732">Signal</keyword>
<dbReference type="InterPro" id="IPR050266">
    <property type="entry name" value="AB_hydrolase_sf"/>
</dbReference>